<name>A0A2G8THI8_9BURK</name>
<protein>
    <recommendedName>
        <fullName evidence="1">VapC45 PIN like domain-containing protein</fullName>
    </recommendedName>
</protein>
<evidence type="ECO:0000313" key="2">
    <source>
        <dbReference type="EMBL" id="PIL45494.1"/>
    </source>
</evidence>
<dbReference type="Proteomes" id="UP000230390">
    <property type="component" value="Unassembled WGS sequence"/>
</dbReference>
<reference evidence="2 3" key="1">
    <citation type="submission" date="2017-10" db="EMBL/GenBank/DDBJ databases">
        <title>Massilia psychrophilum sp. nov., a novel purple-pigmented bacterium isolated from Tianshan glacier, Xinjiang Municipality, China.</title>
        <authorList>
            <person name="Wang H."/>
        </authorList>
    </citation>
    <scope>NUCLEOTIDE SEQUENCE [LARGE SCALE GENOMIC DNA]</scope>
    <source>
        <strain evidence="2 3">JCM 30074</strain>
    </source>
</reference>
<organism evidence="2 3">
    <name type="scientific">Massilia eurypsychrophila</name>
    <dbReference type="NCBI Taxonomy" id="1485217"/>
    <lineage>
        <taxon>Bacteria</taxon>
        <taxon>Pseudomonadati</taxon>
        <taxon>Pseudomonadota</taxon>
        <taxon>Betaproteobacteria</taxon>
        <taxon>Burkholderiales</taxon>
        <taxon>Oxalobacteraceae</taxon>
        <taxon>Telluria group</taxon>
        <taxon>Massilia</taxon>
    </lineage>
</organism>
<evidence type="ECO:0000313" key="3">
    <source>
        <dbReference type="Proteomes" id="UP000230390"/>
    </source>
</evidence>
<feature type="domain" description="VapC45 PIN like" evidence="1">
    <location>
        <begin position="1"/>
        <end position="86"/>
    </location>
</feature>
<proteinExistence type="predicted"/>
<dbReference type="EMBL" id="PDOC01000004">
    <property type="protein sequence ID" value="PIL45494.1"/>
    <property type="molecule type" value="Genomic_DNA"/>
</dbReference>
<dbReference type="Pfam" id="PF18478">
    <property type="entry name" value="PIN_10"/>
    <property type="match status" value="1"/>
</dbReference>
<dbReference type="AlphaFoldDB" id="A0A2G8THI8"/>
<comment type="caution">
    <text evidence="2">The sequence shown here is derived from an EMBL/GenBank/DDBJ whole genome shotgun (WGS) entry which is preliminary data.</text>
</comment>
<gene>
    <name evidence="2" type="ORF">CR105_10045</name>
</gene>
<dbReference type="OrthoDB" id="6956264at2"/>
<evidence type="ECO:0000259" key="1">
    <source>
        <dbReference type="Pfam" id="PF18478"/>
    </source>
</evidence>
<dbReference type="InterPro" id="IPR041375">
    <property type="entry name" value="VapC45_PIN-like"/>
</dbReference>
<dbReference type="RefSeq" id="WP_099788287.1">
    <property type="nucleotide sequence ID" value="NZ_JBHLYV010000031.1"/>
</dbReference>
<accession>A0A2G8THI8</accession>
<sequence length="137" mass="15695">MKFFFDNNLSKHLAHGNGELSTITPGVEQVIHLTDRFARDAPDLTWIGELAEDGPWYIISIDRFKKQHGAEREAIRRAGHTVFILDAQWSKHEFWLQGARLVRWWPQIVAYSALVSGGAYRVPWQHSPTAKLQAIGF</sequence>
<keyword evidence="3" id="KW-1185">Reference proteome</keyword>